<feature type="region of interest" description="Disordered" evidence="1">
    <location>
        <begin position="848"/>
        <end position="872"/>
    </location>
</feature>
<protein>
    <submittedName>
        <fullName evidence="5">Phosphatidylinositide phosphatase SAC2 isoform X2</fullName>
    </submittedName>
</protein>
<dbReference type="PANTHER" id="PTHR45662">
    <property type="entry name" value="PHOSPHATIDYLINOSITIDE PHOSPHATASE SAC1"/>
    <property type="match status" value="1"/>
</dbReference>
<evidence type="ECO:0000313" key="5">
    <source>
        <dbReference type="RefSeq" id="XP_023173959.2"/>
    </source>
</evidence>
<name>A0A6J1M278_DROHY</name>
<evidence type="ECO:0000259" key="3">
    <source>
        <dbReference type="PROSITE" id="PS51791"/>
    </source>
</evidence>
<feature type="domain" description="SAC" evidence="2">
    <location>
        <begin position="196"/>
        <end position="516"/>
    </location>
</feature>
<dbReference type="GO" id="GO:0046856">
    <property type="term" value="P:phosphatidylinositol dephosphorylation"/>
    <property type="evidence" value="ECO:0007669"/>
    <property type="project" value="TreeGrafter"/>
</dbReference>
<dbReference type="Proteomes" id="UP000504633">
    <property type="component" value="Unplaced"/>
</dbReference>
<feature type="domain" description="HSac2" evidence="3">
    <location>
        <begin position="587"/>
        <end position="743"/>
    </location>
</feature>
<dbReference type="Pfam" id="PF12456">
    <property type="entry name" value="hSac2"/>
    <property type="match status" value="1"/>
</dbReference>
<dbReference type="PANTHER" id="PTHR45662:SF8">
    <property type="entry name" value="PHOSPHATIDYLINOSITIDE PHOSPHATASE SAC2"/>
    <property type="match status" value="1"/>
</dbReference>
<gene>
    <name evidence="5" type="primary">LOC111601550</name>
</gene>
<keyword evidence="4" id="KW-1185">Reference proteome</keyword>
<dbReference type="PROSITE" id="PS51791">
    <property type="entry name" value="HSAC2"/>
    <property type="match status" value="1"/>
</dbReference>
<evidence type="ECO:0000313" key="4">
    <source>
        <dbReference type="Proteomes" id="UP000504633"/>
    </source>
</evidence>
<dbReference type="GO" id="GO:2001135">
    <property type="term" value="P:regulation of endocytic recycling"/>
    <property type="evidence" value="ECO:0007669"/>
    <property type="project" value="TreeGrafter"/>
</dbReference>
<dbReference type="GO" id="GO:0005769">
    <property type="term" value="C:early endosome"/>
    <property type="evidence" value="ECO:0007669"/>
    <property type="project" value="TreeGrafter"/>
</dbReference>
<dbReference type="InterPro" id="IPR034753">
    <property type="entry name" value="hSac2"/>
</dbReference>
<dbReference type="PROSITE" id="PS50275">
    <property type="entry name" value="SAC"/>
    <property type="match status" value="1"/>
</dbReference>
<dbReference type="CTD" id="6670"/>
<sequence length="1074" mass="119713">MMEVFQTDTHYIFVKRDKSLWWNRKTSEFTIKPGWDLSSVEDIECIGVTHGIVGVISLPNVYEPHLVVIKEALAMGVLYPPHLVYKIKSICILSADEPDSELPNCTKHTKSNNTTPTHSASSSSNNASGRTRQASSTKSTKLFEGMNKTWGVVKSAGNTIKATTQQAANLATKQVKNSVGIREPRQIERRITEELHKIFDETDSFYFSFDCDLTNNLQRHEAKSDGVQPGPDERFFWNMHMIRDIIKMNDKTWTLPIIQGFVQVEGCVIGNDCFTLSLVSRRSRHRAGTRYKRRGVDEKGNCANYVETEQLLSFRHHQLSFTQVRGSVPIYWSQPGYKYRPPPRLDRGVGETQQAFELHFTKELAIYERVCIINLVEQSGKEKLIGDSYAEHVIKYNNEQIIYVTFDFHDYCRGMRFGNVSALIEAVGPEAGAMGFHWRDQRGIICNQKSVFRVNCMDCLDRTNVVQTAIGTAVLQSQLVKLGLSPPYSPIPDPLKSSFMVLWANNGDVISRQYAGTNALKGDYTRTGERKISGMMKDGMNSANRYYLARFKDSYRQATIDLMLGNHVSSESLSALGGQAAPDETDGESAEQAKLLVEDCRRLLLSSEQYPVGAWGLIDADPSSGDANETEVDSVLLLTDDCYIVAEYDSHLDKIVRFEKVHLSQMRLIELGMHQQTKIFQGSSAAHLCLRLNYCIDDQEGYFHMFRSANLRFFNNAAYVIKTQEELTESLTSIVEMFRIALENSGNKDVRFITGGILQRRKSKLPLLDVPKGMPRNLSESQLVQLSSKAISNVAGQFSKLGQTFKKPSNAGQPGNVAATLNPQVMRQSEGAVLDFCQEADKAVFTVGGKQRANSSSSTDTDERDNSLYEPEVDSDVEIALDKANYNENAFLPSVGIVMGGQREQPSSSNNMRQLEQKDSMCKTAEDVLTISITTVTDNVGLPNGLLENAPPLRPITPNPQICLQAQEAEDLDIEGQKRGLSISANEINVPLGQPVYFETNKFKPITNPLSKLAKGMQNIGLNLDPRKIANKTSVLSPTSALADNSPPGRGPGSRDVLLEMWEAEKCKSKLIAL</sequence>
<evidence type="ECO:0000256" key="1">
    <source>
        <dbReference type="SAM" id="MobiDB-lite"/>
    </source>
</evidence>
<proteinExistence type="predicted"/>
<dbReference type="InterPro" id="IPR022158">
    <property type="entry name" value="Inositol_phosphatase"/>
</dbReference>
<accession>A0A6J1M278</accession>
<dbReference type="Pfam" id="PF02383">
    <property type="entry name" value="Syja_N"/>
    <property type="match status" value="1"/>
</dbReference>
<dbReference type="GO" id="GO:0043812">
    <property type="term" value="F:phosphatidylinositol-4-phosphate phosphatase activity"/>
    <property type="evidence" value="ECO:0007669"/>
    <property type="project" value="TreeGrafter"/>
</dbReference>
<dbReference type="AlphaFoldDB" id="A0A6J1M278"/>
<reference evidence="5" key="1">
    <citation type="submission" date="2025-08" db="UniProtKB">
        <authorList>
            <consortium name="RefSeq"/>
        </authorList>
    </citation>
    <scope>IDENTIFICATION</scope>
    <source>
        <strain evidence="5">15085-1641.00</strain>
        <tissue evidence="5">Whole body</tissue>
    </source>
</reference>
<dbReference type="InterPro" id="IPR002013">
    <property type="entry name" value="SAC_dom"/>
</dbReference>
<evidence type="ECO:0000259" key="2">
    <source>
        <dbReference type="PROSITE" id="PS50275"/>
    </source>
</evidence>
<dbReference type="OrthoDB" id="405996at2759"/>
<feature type="compositionally biased region" description="Polar residues" evidence="1">
    <location>
        <begin position="129"/>
        <end position="140"/>
    </location>
</feature>
<feature type="compositionally biased region" description="Low complexity" evidence="1">
    <location>
        <begin position="111"/>
        <end position="128"/>
    </location>
</feature>
<dbReference type="RefSeq" id="XP_023173959.2">
    <property type="nucleotide sequence ID" value="XM_023318191.2"/>
</dbReference>
<dbReference type="GeneID" id="111601550"/>
<organism evidence="4 5">
    <name type="scientific">Drosophila hydei</name>
    <name type="common">Fruit fly</name>
    <dbReference type="NCBI Taxonomy" id="7224"/>
    <lineage>
        <taxon>Eukaryota</taxon>
        <taxon>Metazoa</taxon>
        <taxon>Ecdysozoa</taxon>
        <taxon>Arthropoda</taxon>
        <taxon>Hexapoda</taxon>
        <taxon>Insecta</taxon>
        <taxon>Pterygota</taxon>
        <taxon>Neoptera</taxon>
        <taxon>Endopterygota</taxon>
        <taxon>Diptera</taxon>
        <taxon>Brachycera</taxon>
        <taxon>Muscomorpha</taxon>
        <taxon>Ephydroidea</taxon>
        <taxon>Drosophilidae</taxon>
        <taxon>Drosophila</taxon>
    </lineage>
</organism>
<dbReference type="GO" id="GO:0045334">
    <property type="term" value="C:clathrin-coated endocytic vesicle"/>
    <property type="evidence" value="ECO:0007669"/>
    <property type="project" value="TreeGrafter"/>
</dbReference>
<feature type="region of interest" description="Disordered" evidence="1">
    <location>
        <begin position="101"/>
        <end position="140"/>
    </location>
</feature>